<feature type="signal peptide" evidence="1">
    <location>
        <begin position="1"/>
        <end position="17"/>
    </location>
</feature>
<evidence type="ECO:0000313" key="3">
    <source>
        <dbReference type="EMBL" id="MCT7357962.1"/>
    </source>
</evidence>
<proteinExistence type="predicted"/>
<protein>
    <recommendedName>
        <fullName evidence="2">DUF11 domain-containing protein</fullName>
    </recommendedName>
</protein>
<evidence type="ECO:0000256" key="1">
    <source>
        <dbReference type="SAM" id="SignalP"/>
    </source>
</evidence>
<dbReference type="InterPro" id="IPR001434">
    <property type="entry name" value="OmcB-like_DUF11"/>
</dbReference>
<dbReference type="EMBL" id="JAOANI010000009">
    <property type="protein sequence ID" value="MCT7357962.1"/>
    <property type="molecule type" value="Genomic_DNA"/>
</dbReference>
<dbReference type="RefSeq" id="WP_260974885.1">
    <property type="nucleotide sequence ID" value="NZ_JAOANI010000009.1"/>
</dbReference>
<keyword evidence="1" id="KW-0732">Signal</keyword>
<feature type="domain" description="DUF11" evidence="2">
    <location>
        <begin position="44"/>
        <end position="129"/>
    </location>
</feature>
<feature type="chain" id="PRO_5040746823" description="DUF11 domain-containing protein" evidence="1">
    <location>
        <begin position="18"/>
        <end position="153"/>
    </location>
</feature>
<sequence>MRTLLLAFAFLPTLAMAEVSLTTEAFKIVPVQQADGSVVEEWQTPEKVVPGDKVGYRISYNNNGKEAAEGVVINNPVPAETVYIANSATGANSTITYSVDGGQNFGKASELTVTAQGATRAAKTEDYSNIRWQLTQPVEAGASGKVEFKVRIK</sequence>
<comment type="caution">
    <text evidence="3">The sequence shown here is derived from an EMBL/GenBank/DDBJ whole genome shotgun (WGS) entry which is preliminary data.</text>
</comment>
<keyword evidence="4" id="KW-1185">Reference proteome</keyword>
<evidence type="ECO:0000313" key="4">
    <source>
        <dbReference type="Proteomes" id="UP001147830"/>
    </source>
</evidence>
<reference evidence="3" key="2">
    <citation type="submission" date="2022-08" db="EMBL/GenBank/DDBJ databases">
        <authorList>
            <person name="Dong C."/>
        </authorList>
    </citation>
    <scope>NUCLEOTIDE SEQUENCE</scope>
    <source>
        <strain evidence="3">59MF3M-4</strain>
    </source>
</reference>
<gene>
    <name evidence="3" type="ORF">NYR02_02855</name>
</gene>
<reference evidence="3" key="1">
    <citation type="journal article" date="2022" name="Front. Microbiol.">
        <title>Genome-based taxonomic rearrangement of Oceanobacter-related bacteria including the description of Thalassolituus hydrocarbonoclasticus sp. nov. and Thalassolituus pacificus sp. nov. and emended description of the genus Thalassolituus.</title>
        <authorList>
            <person name="Dong C."/>
            <person name="Wei L."/>
            <person name="Wang J."/>
            <person name="Lai Q."/>
            <person name="Huang Z."/>
            <person name="Shao Z."/>
        </authorList>
    </citation>
    <scope>NUCLEOTIDE SEQUENCE</scope>
    <source>
        <strain evidence="3">59MF3M-4</strain>
    </source>
</reference>
<dbReference type="Pfam" id="PF01345">
    <property type="entry name" value="DUF11"/>
    <property type="match status" value="1"/>
</dbReference>
<accession>A0A9X3AE92</accession>
<dbReference type="NCBIfam" id="TIGR01451">
    <property type="entry name" value="B_ant_repeat"/>
    <property type="match status" value="1"/>
</dbReference>
<dbReference type="InterPro" id="IPR047589">
    <property type="entry name" value="DUF11_rpt"/>
</dbReference>
<evidence type="ECO:0000259" key="2">
    <source>
        <dbReference type="Pfam" id="PF01345"/>
    </source>
</evidence>
<name>A0A9X3AE92_9GAMM</name>
<organism evidence="3 4">
    <name type="scientific">Thalassolituus pacificus</name>
    <dbReference type="NCBI Taxonomy" id="2975440"/>
    <lineage>
        <taxon>Bacteria</taxon>
        <taxon>Pseudomonadati</taxon>
        <taxon>Pseudomonadota</taxon>
        <taxon>Gammaproteobacteria</taxon>
        <taxon>Oceanospirillales</taxon>
        <taxon>Oceanospirillaceae</taxon>
        <taxon>Thalassolituus</taxon>
    </lineage>
</organism>
<dbReference type="Proteomes" id="UP001147830">
    <property type="component" value="Unassembled WGS sequence"/>
</dbReference>
<dbReference type="AlphaFoldDB" id="A0A9X3AE92"/>